<sequence length="997" mass="109817">MQPLAGPSRSLLSTSAYGEQYVERSDNLPTQNVRRVLKFSLTHELFPDLRQPAPADENRTFGPSSTSHQGSNLSRDSSTQSAFTSLRCKFCESECPDKASLLRHIRRHNRAISRETDALLEKLVCSLDALGAGLDDAPMETFSGWNRTANVTSEETQVRKRLATQRSCRMPAQTTQQTHRVNSSNNVGLPPGNPNAPKQLDRCVEKAGQTSEAQMLPPHRRQVAVRRNSVGPVESSQNLTNLGATLESCRTALDNVWAIQQPVQHTTSPSAALEENVLRTLQPNCAGSVEYRWQSQTVTAHKGPLPAELRASDSARSFEGLVLAQTTLSPFQYILYTANASVGDSGSDVVRPSTEVAPSNEGAASGFLNVVSAQHLYNSTPTSLLCSESQGLALQIESAATRICSIEPPAVDGSLVNPLDLTKDADGACTLHFEAQPIDDEVTSPPLLTPCTEINVHEPSSTDEFTRSVRESSDGGVLVENLSINNEQEDQHTACDEETANDGSCAQHWEQESEQRSIQEIMLSPDLHTRKKKQEKDEVVAKDEGIANEGCPEEPAYDNADVPLSAPCVPDTACGEDIVNNQSLEHRSEEQALDKAELPLPAPSARRHKGVKRKKGVSRDNVDSGARTEQRSEQYKAGSVKEAEVPAAPPGTTESASRQGTSRPKRVRAVTWYPPRYGLNDDNGPSTKASGSTSCHEDTANDGSCAQHWEQESEHISIHEIMLSPDLHTRERHAIKQKKDEVIANETSAEEPAYDNADVPLSAPCVADSACGEDIVNNQSLEHRSEDQALDKAELPLPAPSAGRHKGVKRKKGVSLDNFAYNSRSGQRSEQSQAGSVDEAEAACRSARHHRVRLRSRYFPTETRKSSDLEPSTVWPQRQQRTFHEGVRKHCLPRKTCLHQHLLWHRNERSFACKLCPKTFVIKAHLKRHLRSHTNEKPFSCSLCPKQLSSSHALKRHRLTHTGERPHKCEVCGKKFRQLPTLQAHARARHPTEISID</sequence>
<organism evidence="1 2">
    <name type="scientific">Dermacentor silvarum</name>
    <name type="common">Tick</name>
    <dbReference type="NCBI Taxonomy" id="543639"/>
    <lineage>
        <taxon>Eukaryota</taxon>
        <taxon>Metazoa</taxon>
        <taxon>Ecdysozoa</taxon>
        <taxon>Arthropoda</taxon>
        <taxon>Chelicerata</taxon>
        <taxon>Arachnida</taxon>
        <taxon>Acari</taxon>
        <taxon>Parasitiformes</taxon>
        <taxon>Ixodida</taxon>
        <taxon>Ixodoidea</taxon>
        <taxon>Ixodidae</taxon>
        <taxon>Rhipicephalinae</taxon>
        <taxon>Dermacentor</taxon>
    </lineage>
</organism>
<keyword evidence="2" id="KW-1185">Reference proteome</keyword>
<gene>
    <name evidence="1" type="ORF">HPB49_016055</name>
</gene>
<dbReference type="EMBL" id="CM023473">
    <property type="protein sequence ID" value="KAH7954155.1"/>
    <property type="molecule type" value="Genomic_DNA"/>
</dbReference>
<dbReference type="Proteomes" id="UP000821865">
    <property type="component" value="Chromosome 4"/>
</dbReference>
<name>A0ACB8CXZ5_DERSI</name>
<evidence type="ECO:0000313" key="2">
    <source>
        <dbReference type="Proteomes" id="UP000821865"/>
    </source>
</evidence>
<proteinExistence type="predicted"/>
<reference evidence="1" key="1">
    <citation type="submission" date="2020-05" db="EMBL/GenBank/DDBJ databases">
        <title>Large-scale comparative analyses of tick genomes elucidate their genetic diversity and vector capacities.</title>
        <authorList>
            <person name="Jia N."/>
            <person name="Wang J."/>
            <person name="Shi W."/>
            <person name="Du L."/>
            <person name="Sun Y."/>
            <person name="Zhan W."/>
            <person name="Jiang J."/>
            <person name="Wang Q."/>
            <person name="Zhang B."/>
            <person name="Ji P."/>
            <person name="Sakyi L.B."/>
            <person name="Cui X."/>
            <person name="Yuan T."/>
            <person name="Jiang B."/>
            <person name="Yang W."/>
            <person name="Lam T.T.-Y."/>
            <person name="Chang Q."/>
            <person name="Ding S."/>
            <person name="Wang X."/>
            <person name="Zhu J."/>
            <person name="Ruan X."/>
            <person name="Zhao L."/>
            <person name="Wei J."/>
            <person name="Que T."/>
            <person name="Du C."/>
            <person name="Cheng J."/>
            <person name="Dai P."/>
            <person name="Han X."/>
            <person name="Huang E."/>
            <person name="Gao Y."/>
            <person name="Liu J."/>
            <person name="Shao H."/>
            <person name="Ye R."/>
            <person name="Li L."/>
            <person name="Wei W."/>
            <person name="Wang X."/>
            <person name="Wang C."/>
            <person name="Yang T."/>
            <person name="Huo Q."/>
            <person name="Li W."/>
            <person name="Guo W."/>
            <person name="Chen H."/>
            <person name="Zhou L."/>
            <person name="Ni X."/>
            <person name="Tian J."/>
            <person name="Zhou Y."/>
            <person name="Sheng Y."/>
            <person name="Liu T."/>
            <person name="Pan Y."/>
            <person name="Xia L."/>
            <person name="Li J."/>
            <person name="Zhao F."/>
            <person name="Cao W."/>
        </authorList>
    </citation>
    <scope>NUCLEOTIDE SEQUENCE</scope>
    <source>
        <strain evidence="1">Dsil-2018</strain>
    </source>
</reference>
<protein>
    <submittedName>
        <fullName evidence="1">Uncharacterized protein</fullName>
    </submittedName>
</protein>
<comment type="caution">
    <text evidence="1">The sequence shown here is derived from an EMBL/GenBank/DDBJ whole genome shotgun (WGS) entry which is preliminary data.</text>
</comment>
<evidence type="ECO:0000313" key="1">
    <source>
        <dbReference type="EMBL" id="KAH7954155.1"/>
    </source>
</evidence>
<accession>A0ACB8CXZ5</accession>